<evidence type="ECO:0000313" key="2">
    <source>
        <dbReference type="Proteomes" id="UP000095767"/>
    </source>
</evidence>
<keyword evidence="2" id="KW-1185">Reference proteome</keyword>
<dbReference type="EMBL" id="LWDX02040923">
    <property type="protein sequence ID" value="OEL24039.1"/>
    <property type="molecule type" value="Genomic_DNA"/>
</dbReference>
<sequence length="113" mass="12064">MPGSTTVGAPTVASLATSNPSVSFHLLQPSRYHDPDPNPFVHMLDALRLSEPSLLALLRSLPSVAALVVDVFCAHAIDVAIEFHVPAYIYYTSPVGALASSLHLPYFYSKTAA</sequence>
<proteinExistence type="predicted"/>
<dbReference type="InterPro" id="IPR050481">
    <property type="entry name" value="UDP-glycosyltransf_plant"/>
</dbReference>
<protein>
    <submittedName>
        <fullName evidence="1">Uncharacterized protein</fullName>
    </submittedName>
</protein>
<dbReference type="Proteomes" id="UP000095767">
    <property type="component" value="Unassembled WGS sequence"/>
</dbReference>
<name>A0A1E5VFZ2_9POAL</name>
<dbReference type="GO" id="GO:0035251">
    <property type="term" value="F:UDP-glucosyltransferase activity"/>
    <property type="evidence" value="ECO:0007669"/>
    <property type="project" value="InterPro"/>
</dbReference>
<organism evidence="1 2">
    <name type="scientific">Dichanthelium oligosanthes</name>
    <dbReference type="NCBI Taxonomy" id="888268"/>
    <lineage>
        <taxon>Eukaryota</taxon>
        <taxon>Viridiplantae</taxon>
        <taxon>Streptophyta</taxon>
        <taxon>Embryophyta</taxon>
        <taxon>Tracheophyta</taxon>
        <taxon>Spermatophyta</taxon>
        <taxon>Magnoliopsida</taxon>
        <taxon>Liliopsida</taxon>
        <taxon>Poales</taxon>
        <taxon>Poaceae</taxon>
        <taxon>PACMAD clade</taxon>
        <taxon>Panicoideae</taxon>
        <taxon>Panicodae</taxon>
        <taxon>Paniceae</taxon>
        <taxon>Dichantheliinae</taxon>
        <taxon>Dichanthelium</taxon>
    </lineage>
</organism>
<dbReference type="PANTHER" id="PTHR48048:SF21">
    <property type="entry name" value="GLYCOSYLTRANSFERASE"/>
    <property type="match status" value="1"/>
</dbReference>
<gene>
    <name evidence="1" type="ORF">BAE44_0014942</name>
</gene>
<reference evidence="1 2" key="1">
    <citation type="submission" date="2016-09" db="EMBL/GenBank/DDBJ databases">
        <title>The draft genome of Dichanthelium oligosanthes: A C3 panicoid grass species.</title>
        <authorList>
            <person name="Studer A.J."/>
            <person name="Schnable J.C."/>
            <person name="Brutnell T.P."/>
        </authorList>
    </citation>
    <scope>NUCLEOTIDE SEQUENCE [LARGE SCALE GENOMIC DNA]</scope>
    <source>
        <strain evidence="2">cv. Kellogg 1175</strain>
        <tissue evidence="1">Leaf</tissue>
    </source>
</reference>
<dbReference type="OrthoDB" id="5835829at2759"/>
<dbReference type="PANTHER" id="PTHR48048">
    <property type="entry name" value="GLYCOSYLTRANSFERASE"/>
    <property type="match status" value="1"/>
</dbReference>
<dbReference type="SUPFAM" id="SSF53756">
    <property type="entry name" value="UDP-Glycosyltransferase/glycogen phosphorylase"/>
    <property type="match status" value="1"/>
</dbReference>
<evidence type="ECO:0000313" key="1">
    <source>
        <dbReference type="EMBL" id="OEL24039.1"/>
    </source>
</evidence>
<dbReference type="AlphaFoldDB" id="A0A1E5VFZ2"/>
<dbReference type="Gene3D" id="3.40.50.2000">
    <property type="entry name" value="Glycogen Phosphorylase B"/>
    <property type="match status" value="1"/>
</dbReference>
<accession>A0A1E5VFZ2</accession>
<comment type="caution">
    <text evidence="1">The sequence shown here is derived from an EMBL/GenBank/DDBJ whole genome shotgun (WGS) entry which is preliminary data.</text>
</comment>